<dbReference type="SUPFAM" id="SSF56214">
    <property type="entry name" value="4'-phosphopantetheinyl transferase"/>
    <property type="match status" value="2"/>
</dbReference>
<dbReference type="STRING" id="452471.Aasi_1143"/>
<dbReference type="PANTHER" id="PTHR12215">
    <property type="entry name" value="PHOSPHOPANTETHEINE TRANSFERASE"/>
    <property type="match status" value="1"/>
</dbReference>
<evidence type="ECO:0000313" key="5">
    <source>
        <dbReference type="EMBL" id="ACE06480.1"/>
    </source>
</evidence>
<name>B3ETC8_AMOA5</name>
<evidence type="ECO:0000313" key="6">
    <source>
        <dbReference type="Proteomes" id="UP000001227"/>
    </source>
</evidence>
<keyword evidence="6" id="KW-1185">Reference proteome</keyword>
<sequence length="206" mass="24389">MPIYQLNYTTNQYGYLVWYIEESEEELLRELRLNVEEQATYSNFLHPKRRLEWLASRLAYQKLCTHIQLPCLTIYKSHNGRPYLTDDKIHISLSHCFPFAVAAINQQAPIGIDIQIPSHKLQITQEKYLTKLEIEDSYQDLEKLCICWCTKEAIYKAYGHKALSFQSINLAPFRKEKQGTIHAQVLDKHDYIVHYYIDPNYILAWC</sequence>
<feature type="domain" description="4'-phosphopantetheinyl transferase" evidence="3">
    <location>
        <begin position="109"/>
        <end position="205"/>
    </location>
</feature>
<dbReference type="AlphaFoldDB" id="B3ETC8"/>
<evidence type="ECO:0000259" key="3">
    <source>
        <dbReference type="Pfam" id="PF01648"/>
    </source>
</evidence>
<accession>B3ETC8</accession>
<gene>
    <name evidence="5" type="ordered locus">Aasi_1143</name>
</gene>
<dbReference type="InterPro" id="IPR050559">
    <property type="entry name" value="P-Pant_transferase_sf"/>
</dbReference>
<dbReference type="GO" id="GO:0000287">
    <property type="term" value="F:magnesium ion binding"/>
    <property type="evidence" value="ECO:0007669"/>
    <property type="project" value="InterPro"/>
</dbReference>
<dbReference type="PANTHER" id="PTHR12215:SF10">
    <property type="entry name" value="L-AMINOADIPATE-SEMIALDEHYDE DEHYDROGENASE-PHOSPHOPANTETHEINYL TRANSFERASE"/>
    <property type="match status" value="1"/>
</dbReference>
<dbReference type="InterPro" id="IPR008278">
    <property type="entry name" value="4-PPantetheinyl_Trfase_dom"/>
</dbReference>
<evidence type="ECO:0000256" key="2">
    <source>
        <dbReference type="ARBA" id="ARBA00022679"/>
    </source>
</evidence>
<evidence type="ECO:0000259" key="4">
    <source>
        <dbReference type="Pfam" id="PF17837"/>
    </source>
</evidence>
<dbReference type="EMBL" id="CP001102">
    <property type="protein sequence ID" value="ACE06480.1"/>
    <property type="molecule type" value="Genomic_DNA"/>
</dbReference>
<dbReference type="Proteomes" id="UP000001227">
    <property type="component" value="Chromosome"/>
</dbReference>
<dbReference type="Pfam" id="PF01648">
    <property type="entry name" value="ACPS"/>
    <property type="match status" value="1"/>
</dbReference>
<dbReference type="eggNOG" id="COG2091">
    <property type="taxonomic scope" value="Bacteria"/>
</dbReference>
<proteinExistence type="inferred from homology"/>
<reference evidence="5 6" key="1">
    <citation type="journal article" date="2010" name="J. Bacteriol.">
        <title>The genome of the amoeba symbiont 'Candidatus Amoebophilus asiaticus' reveals common mechanisms for host cell interaction among amoeba-associated bacteria.</title>
        <authorList>
            <person name="Schmitz-Esser S."/>
            <person name="Tischler P."/>
            <person name="Arnold R."/>
            <person name="Montanaro J."/>
            <person name="Wagner M."/>
            <person name="Rattei T."/>
            <person name="Horn M."/>
        </authorList>
    </citation>
    <scope>NUCLEOTIDE SEQUENCE [LARGE SCALE GENOMIC DNA]</scope>
    <source>
        <strain evidence="5 6">5a2</strain>
    </source>
</reference>
<dbReference type="InterPro" id="IPR037143">
    <property type="entry name" value="4-PPantetheinyl_Trfase_dom_sf"/>
</dbReference>
<evidence type="ECO:0008006" key="7">
    <source>
        <dbReference type="Google" id="ProtNLM"/>
    </source>
</evidence>
<feature type="domain" description="4'-phosphopantetheinyl transferase N-terminal" evidence="4">
    <location>
        <begin position="46"/>
        <end position="104"/>
    </location>
</feature>
<protein>
    <recommendedName>
        <fullName evidence="7">4'-phosphopantetheinyl transferase domain-containing protein</fullName>
    </recommendedName>
</protein>
<dbReference type="GO" id="GO:0019878">
    <property type="term" value="P:lysine biosynthetic process via aminoadipic acid"/>
    <property type="evidence" value="ECO:0007669"/>
    <property type="project" value="TreeGrafter"/>
</dbReference>
<organism evidence="5 6">
    <name type="scientific">Amoebophilus asiaticus (strain 5a2)</name>
    <dbReference type="NCBI Taxonomy" id="452471"/>
    <lineage>
        <taxon>Bacteria</taxon>
        <taxon>Pseudomonadati</taxon>
        <taxon>Bacteroidota</taxon>
        <taxon>Cytophagia</taxon>
        <taxon>Cytophagales</taxon>
        <taxon>Amoebophilaceae</taxon>
        <taxon>Candidatus Amoebophilus</taxon>
    </lineage>
</organism>
<dbReference type="Gene3D" id="3.90.470.20">
    <property type="entry name" value="4'-phosphopantetheinyl transferase domain"/>
    <property type="match status" value="2"/>
</dbReference>
<dbReference type="OrthoDB" id="1190494at2"/>
<dbReference type="Pfam" id="PF17837">
    <property type="entry name" value="4PPT_N"/>
    <property type="match status" value="1"/>
</dbReference>
<keyword evidence="2" id="KW-0808">Transferase</keyword>
<comment type="similarity">
    <text evidence="1">Belongs to the P-Pant transferase superfamily. Gsp/Sfp/HetI/AcpT family.</text>
</comment>
<dbReference type="InterPro" id="IPR041354">
    <property type="entry name" value="4PPT_N"/>
</dbReference>
<dbReference type="RefSeq" id="WP_012473234.1">
    <property type="nucleotide sequence ID" value="NC_010830.1"/>
</dbReference>
<dbReference type="HOGENOM" id="CLU_104083_0_0_10"/>
<evidence type="ECO:0000256" key="1">
    <source>
        <dbReference type="ARBA" id="ARBA00010990"/>
    </source>
</evidence>
<dbReference type="GO" id="GO:0005829">
    <property type="term" value="C:cytosol"/>
    <property type="evidence" value="ECO:0007669"/>
    <property type="project" value="TreeGrafter"/>
</dbReference>
<dbReference type="KEGG" id="aas:Aasi_1143"/>
<dbReference type="GO" id="GO:0008897">
    <property type="term" value="F:holo-[acyl-carrier-protein] synthase activity"/>
    <property type="evidence" value="ECO:0007669"/>
    <property type="project" value="InterPro"/>
</dbReference>